<sequence length="60" mass="6545">MTQIVVKTTQPIEIDSVLINPYDLHDFLLAGGAMAIKQGLVQQREPVVRPRVTVGCAALE</sequence>
<reference evidence="1 2" key="1">
    <citation type="journal article" date="2019" name="Emerg. Microbes Infect.">
        <title>Comprehensive subspecies identification of 175 nontuberculous mycobacteria species based on 7547 genomic profiles.</title>
        <authorList>
            <person name="Matsumoto Y."/>
            <person name="Kinjo T."/>
            <person name="Motooka D."/>
            <person name="Nabeya D."/>
            <person name="Jung N."/>
            <person name="Uechi K."/>
            <person name="Horii T."/>
            <person name="Iida T."/>
            <person name="Fujita J."/>
            <person name="Nakamura S."/>
        </authorList>
    </citation>
    <scope>NUCLEOTIDE SEQUENCE [LARGE SCALE GENOMIC DNA]</scope>
    <source>
        <strain evidence="1 2">JCM 16367</strain>
    </source>
</reference>
<accession>A0A7I7PCB9</accession>
<dbReference type="EMBL" id="AP022583">
    <property type="protein sequence ID" value="BBY06263.1"/>
    <property type="molecule type" value="Genomic_DNA"/>
</dbReference>
<proteinExistence type="predicted"/>
<evidence type="ECO:0000313" key="2">
    <source>
        <dbReference type="Proteomes" id="UP000466894"/>
    </source>
</evidence>
<name>A0A7I7PCB9_9MYCO</name>
<protein>
    <submittedName>
        <fullName evidence="1">Uncharacterized protein</fullName>
    </submittedName>
</protein>
<gene>
    <name evidence="1" type="ORF">MNVI_15810</name>
</gene>
<evidence type="ECO:0000313" key="1">
    <source>
        <dbReference type="EMBL" id="BBY06263.1"/>
    </source>
</evidence>
<dbReference type="Proteomes" id="UP000466894">
    <property type="component" value="Chromosome"/>
</dbReference>
<organism evidence="1 2">
    <name type="scientific">Mycobacterium noviomagense</name>
    <dbReference type="NCBI Taxonomy" id="459858"/>
    <lineage>
        <taxon>Bacteria</taxon>
        <taxon>Bacillati</taxon>
        <taxon>Actinomycetota</taxon>
        <taxon>Actinomycetes</taxon>
        <taxon>Mycobacteriales</taxon>
        <taxon>Mycobacteriaceae</taxon>
        <taxon>Mycobacterium</taxon>
    </lineage>
</organism>
<dbReference type="KEGG" id="mnv:MNVI_15810"/>
<dbReference type="AlphaFoldDB" id="A0A7I7PCB9"/>